<comment type="caution">
    <text evidence="1">The sequence shown here is derived from an EMBL/GenBank/DDBJ whole genome shotgun (WGS) entry which is preliminary data.</text>
</comment>
<protein>
    <submittedName>
        <fullName evidence="1">Uncharacterized protein</fullName>
    </submittedName>
</protein>
<evidence type="ECO:0000313" key="1">
    <source>
        <dbReference type="EMBL" id="CAK5274320.1"/>
    </source>
</evidence>
<dbReference type="EMBL" id="CAVNYO010000401">
    <property type="protein sequence ID" value="CAK5274320.1"/>
    <property type="molecule type" value="Genomic_DNA"/>
</dbReference>
<proteinExistence type="predicted"/>
<name>A0AAD2HFQ9_9AGAR</name>
<gene>
    <name evidence="1" type="ORF">MYCIT1_LOCUS21442</name>
</gene>
<evidence type="ECO:0000313" key="2">
    <source>
        <dbReference type="Proteomes" id="UP001295794"/>
    </source>
</evidence>
<dbReference type="AlphaFoldDB" id="A0AAD2HFQ9"/>
<sequence length="126" mass="13859">MGVAGREGEMHEISVPCLRGNSIIGSPTRVLMTILTAVAAGWVCRPEGPGRRKPVLTGTLPNERHTRQAGDLGNLRVNLDFTIPEIHSELALLLRRQLLITEDCDVSVRARAESAEIDLHWMGLTR</sequence>
<organism evidence="1 2">
    <name type="scientific">Mycena citricolor</name>
    <dbReference type="NCBI Taxonomy" id="2018698"/>
    <lineage>
        <taxon>Eukaryota</taxon>
        <taxon>Fungi</taxon>
        <taxon>Dikarya</taxon>
        <taxon>Basidiomycota</taxon>
        <taxon>Agaricomycotina</taxon>
        <taxon>Agaricomycetes</taxon>
        <taxon>Agaricomycetidae</taxon>
        <taxon>Agaricales</taxon>
        <taxon>Marasmiineae</taxon>
        <taxon>Mycenaceae</taxon>
        <taxon>Mycena</taxon>
    </lineage>
</organism>
<reference evidence="1" key="1">
    <citation type="submission" date="2023-11" db="EMBL/GenBank/DDBJ databases">
        <authorList>
            <person name="De Vega J J."/>
            <person name="De Vega J J."/>
        </authorList>
    </citation>
    <scope>NUCLEOTIDE SEQUENCE</scope>
</reference>
<accession>A0AAD2HFQ9</accession>
<keyword evidence="2" id="KW-1185">Reference proteome</keyword>
<dbReference type="Proteomes" id="UP001295794">
    <property type="component" value="Unassembled WGS sequence"/>
</dbReference>